<proteinExistence type="inferred from homology"/>
<dbReference type="Proteomes" id="UP000225706">
    <property type="component" value="Unassembled WGS sequence"/>
</dbReference>
<keyword evidence="12" id="KW-1185">Reference proteome</keyword>
<dbReference type="InterPro" id="IPR029058">
    <property type="entry name" value="AB_hydrolase_fold"/>
</dbReference>
<keyword evidence="5" id="KW-0443">Lipid metabolism</keyword>
<dbReference type="Gene3D" id="3.40.50.1820">
    <property type="entry name" value="alpha/beta hydrolase"/>
    <property type="match status" value="1"/>
</dbReference>
<dbReference type="EMBL" id="LSMT01000053">
    <property type="protein sequence ID" value="PFX30278.1"/>
    <property type="molecule type" value="Genomic_DNA"/>
</dbReference>
<evidence type="ECO:0000256" key="5">
    <source>
        <dbReference type="ARBA" id="ARBA00023098"/>
    </source>
</evidence>
<evidence type="ECO:0000256" key="6">
    <source>
        <dbReference type="ARBA" id="ARBA00023180"/>
    </source>
</evidence>
<gene>
    <name evidence="11" type="primary">LIPK</name>
    <name evidence="11" type="ORF">AWC38_SpisGene4967</name>
</gene>
<dbReference type="PIRSF" id="PIRSF000862">
    <property type="entry name" value="Steryl_ester_lip"/>
    <property type="match status" value="1"/>
</dbReference>
<comment type="similarity">
    <text evidence="1 7">Belongs to the AB hydrolase superfamily. Lipase family.</text>
</comment>
<protein>
    <recommendedName>
        <fullName evidence="7">Lipase</fullName>
    </recommendedName>
</protein>
<dbReference type="InterPro" id="IPR025483">
    <property type="entry name" value="Lipase_euk"/>
</dbReference>
<keyword evidence="6" id="KW-0325">Glycoprotein</keyword>
<feature type="active site" description="Charge relay system" evidence="8">
    <location>
        <position position="346"/>
    </location>
</feature>
<evidence type="ECO:0000256" key="4">
    <source>
        <dbReference type="ARBA" id="ARBA00022963"/>
    </source>
</evidence>
<feature type="active site" description="Nucleophile" evidence="8">
    <location>
        <position position="174"/>
    </location>
</feature>
<evidence type="ECO:0000256" key="8">
    <source>
        <dbReference type="PIRSR" id="PIRSR000862-1"/>
    </source>
</evidence>
<feature type="active site" description="Charge relay system" evidence="8">
    <location>
        <position position="375"/>
    </location>
</feature>
<evidence type="ECO:0000259" key="10">
    <source>
        <dbReference type="Pfam" id="PF04083"/>
    </source>
</evidence>
<dbReference type="OrthoDB" id="9974421at2759"/>
<feature type="chain" id="PRO_5012835070" description="Lipase" evidence="9">
    <location>
        <begin position="22"/>
        <end position="403"/>
    </location>
</feature>
<dbReference type="FunFam" id="3.40.50.1820:FF:000021">
    <property type="entry name" value="Lipase"/>
    <property type="match status" value="1"/>
</dbReference>
<dbReference type="SUPFAM" id="SSF53474">
    <property type="entry name" value="alpha/beta-Hydrolases"/>
    <property type="match status" value="1"/>
</dbReference>
<dbReference type="PANTHER" id="PTHR11005">
    <property type="entry name" value="LYSOSOMAL ACID LIPASE-RELATED"/>
    <property type="match status" value="1"/>
</dbReference>
<evidence type="ECO:0000256" key="9">
    <source>
        <dbReference type="SAM" id="SignalP"/>
    </source>
</evidence>
<feature type="signal peptide" evidence="9">
    <location>
        <begin position="1"/>
        <end position="21"/>
    </location>
</feature>
<evidence type="ECO:0000313" key="11">
    <source>
        <dbReference type="EMBL" id="PFX30278.1"/>
    </source>
</evidence>
<dbReference type="Pfam" id="PF04083">
    <property type="entry name" value="Abhydro_lipase"/>
    <property type="match status" value="1"/>
</dbReference>
<dbReference type="GO" id="GO:0016042">
    <property type="term" value="P:lipid catabolic process"/>
    <property type="evidence" value="ECO:0007669"/>
    <property type="project" value="UniProtKB-KW"/>
</dbReference>
<name>A0A2B4SNX1_STYPI</name>
<keyword evidence="3 7" id="KW-0378">Hydrolase</keyword>
<dbReference type="InterPro" id="IPR006693">
    <property type="entry name" value="AB_hydrolase_lipase"/>
</dbReference>
<keyword evidence="4 7" id="KW-0442">Lipid degradation</keyword>
<organism evidence="11 12">
    <name type="scientific">Stylophora pistillata</name>
    <name type="common">Smooth cauliflower coral</name>
    <dbReference type="NCBI Taxonomy" id="50429"/>
    <lineage>
        <taxon>Eukaryota</taxon>
        <taxon>Metazoa</taxon>
        <taxon>Cnidaria</taxon>
        <taxon>Anthozoa</taxon>
        <taxon>Hexacorallia</taxon>
        <taxon>Scleractinia</taxon>
        <taxon>Astrocoeniina</taxon>
        <taxon>Pocilloporidae</taxon>
        <taxon>Stylophora</taxon>
    </lineage>
</organism>
<accession>A0A2B4SNX1</accession>
<evidence type="ECO:0000256" key="3">
    <source>
        <dbReference type="ARBA" id="ARBA00022801"/>
    </source>
</evidence>
<comment type="caution">
    <text evidence="11">The sequence shown here is derived from an EMBL/GenBank/DDBJ whole genome shotgun (WGS) entry which is preliminary data.</text>
</comment>
<dbReference type="GO" id="GO:0016788">
    <property type="term" value="F:hydrolase activity, acting on ester bonds"/>
    <property type="evidence" value="ECO:0007669"/>
    <property type="project" value="InterPro"/>
</dbReference>
<sequence>MKFDALVAMLLNLLLFAGGRSTKPSCCPKVDPDAFRNVSELIANRGYLVEEYYVETTDNFILGVQRIPHGRAGRSRGPKPVVFLQHGLLADSSNWVQNFPDNSLGYILADNGFDVWLGNIRGNRYSRRNRHLKPNQKEFWDWSFQEMAQYDIPAMLKHALEISGQDQLFYIGHSQGTLVAFTGFSSNPELAKKVKLFIALAPIYQLDHTAAILRDLAFTLDPLEELLRPLGEIEFLPGRLLQKLIDIGFCGSKWSEQACYDLGGYIFGFDDSNNNMSRVPVYLSNWPAGTSLKNIIHFGQLILSGRCQKFNYGRKGNQKHYHQDSPPVYNVSKMITPTAFFFGGCDSLSNATDVEALIPKVPDLVLTQFFPKWNHVDFVFGEDATQVLYNHLVKIMHDSSVEQ</sequence>
<keyword evidence="2 9" id="KW-0732">Signal</keyword>
<feature type="domain" description="Partial AB-hydrolase lipase" evidence="10">
    <location>
        <begin position="38"/>
        <end position="98"/>
    </location>
</feature>
<dbReference type="STRING" id="50429.A0A2B4SNX1"/>
<evidence type="ECO:0000256" key="1">
    <source>
        <dbReference type="ARBA" id="ARBA00010701"/>
    </source>
</evidence>
<reference evidence="12" key="1">
    <citation type="journal article" date="2017" name="bioRxiv">
        <title>Comparative analysis of the genomes of Stylophora pistillata and Acropora digitifera provides evidence for extensive differences between species of corals.</title>
        <authorList>
            <person name="Voolstra C.R."/>
            <person name="Li Y."/>
            <person name="Liew Y.J."/>
            <person name="Baumgarten S."/>
            <person name="Zoccola D."/>
            <person name="Flot J.-F."/>
            <person name="Tambutte S."/>
            <person name="Allemand D."/>
            <person name="Aranda M."/>
        </authorList>
    </citation>
    <scope>NUCLEOTIDE SEQUENCE [LARGE SCALE GENOMIC DNA]</scope>
</reference>
<evidence type="ECO:0000313" key="12">
    <source>
        <dbReference type="Proteomes" id="UP000225706"/>
    </source>
</evidence>
<evidence type="ECO:0000256" key="2">
    <source>
        <dbReference type="ARBA" id="ARBA00022729"/>
    </source>
</evidence>
<dbReference type="AlphaFoldDB" id="A0A2B4SNX1"/>
<evidence type="ECO:0000256" key="7">
    <source>
        <dbReference type="PIRNR" id="PIRNR000862"/>
    </source>
</evidence>